<dbReference type="EMBL" id="JAPQKH010000003">
    <property type="protein sequence ID" value="KAJ5106687.1"/>
    <property type="molecule type" value="Genomic_DNA"/>
</dbReference>
<keyword evidence="3" id="KW-1185">Reference proteome</keyword>
<protein>
    <submittedName>
        <fullName evidence="2">Uncharacterized protein</fullName>
    </submittedName>
</protein>
<feature type="region of interest" description="Disordered" evidence="1">
    <location>
        <begin position="1"/>
        <end position="27"/>
    </location>
</feature>
<feature type="compositionally biased region" description="Polar residues" evidence="1">
    <location>
        <begin position="1"/>
        <end position="10"/>
    </location>
</feature>
<dbReference type="AlphaFoldDB" id="A0A9W9FW40"/>
<dbReference type="Proteomes" id="UP001149165">
    <property type="component" value="Unassembled WGS sequence"/>
</dbReference>
<name>A0A9W9FW40_9EURO</name>
<evidence type="ECO:0000313" key="2">
    <source>
        <dbReference type="EMBL" id="KAJ5106687.1"/>
    </source>
</evidence>
<dbReference type="OrthoDB" id="4524292at2759"/>
<gene>
    <name evidence="2" type="ORF">N7456_003362</name>
</gene>
<comment type="caution">
    <text evidence="2">The sequence shown here is derived from an EMBL/GenBank/DDBJ whole genome shotgun (WGS) entry which is preliminary data.</text>
</comment>
<evidence type="ECO:0000256" key="1">
    <source>
        <dbReference type="SAM" id="MobiDB-lite"/>
    </source>
</evidence>
<reference evidence="2" key="1">
    <citation type="submission" date="2022-11" db="EMBL/GenBank/DDBJ databases">
        <authorList>
            <person name="Petersen C."/>
        </authorList>
    </citation>
    <scope>NUCLEOTIDE SEQUENCE</scope>
    <source>
        <strain evidence="2">IBT 30069</strain>
    </source>
</reference>
<proteinExistence type="predicted"/>
<accession>A0A9W9FW40</accession>
<reference evidence="2" key="2">
    <citation type="journal article" date="2023" name="IMA Fungus">
        <title>Comparative genomic study of the Penicillium genus elucidates a diverse pangenome and 15 lateral gene transfer events.</title>
        <authorList>
            <person name="Petersen C."/>
            <person name="Sorensen T."/>
            <person name="Nielsen M.R."/>
            <person name="Sondergaard T.E."/>
            <person name="Sorensen J.L."/>
            <person name="Fitzpatrick D.A."/>
            <person name="Frisvad J.C."/>
            <person name="Nielsen K.L."/>
        </authorList>
    </citation>
    <scope>NUCLEOTIDE SEQUENCE</scope>
    <source>
        <strain evidence="2">IBT 30069</strain>
    </source>
</reference>
<evidence type="ECO:0000313" key="3">
    <source>
        <dbReference type="Proteomes" id="UP001149165"/>
    </source>
</evidence>
<feature type="region of interest" description="Disordered" evidence="1">
    <location>
        <begin position="67"/>
        <end position="101"/>
    </location>
</feature>
<sequence>MPASLSNDHNPSVAGMGEPSIDYGELDREEKMARTQLVVARAMWEESSRKMAQATRRIDQLEETLKSLQDRREPVFPQNNGSDLQNREAGASSGAGGELTKVGKNLQQATEWIVGREGPTVEQVRKDPSFWLNLDVFHANEVLSRSTNGSP</sequence>
<organism evidence="2 3">
    <name type="scientific">Penicillium angulare</name>
    <dbReference type="NCBI Taxonomy" id="116970"/>
    <lineage>
        <taxon>Eukaryota</taxon>
        <taxon>Fungi</taxon>
        <taxon>Dikarya</taxon>
        <taxon>Ascomycota</taxon>
        <taxon>Pezizomycotina</taxon>
        <taxon>Eurotiomycetes</taxon>
        <taxon>Eurotiomycetidae</taxon>
        <taxon>Eurotiales</taxon>
        <taxon>Aspergillaceae</taxon>
        <taxon>Penicillium</taxon>
    </lineage>
</organism>